<dbReference type="PROSITE" id="PS51670">
    <property type="entry name" value="SHKT"/>
    <property type="match status" value="4"/>
</dbReference>
<keyword evidence="1" id="KW-1015">Disulfide bond</keyword>
<dbReference type="InterPro" id="IPR001007">
    <property type="entry name" value="VWF_dom"/>
</dbReference>
<evidence type="ECO:0000259" key="2">
    <source>
        <dbReference type="PROSITE" id="PS50184"/>
    </source>
</evidence>
<feature type="disulfide bond" evidence="1">
    <location>
        <begin position="136"/>
        <end position="170"/>
    </location>
</feature>
<dbReference type="PANTHER" id="PTHR21724:SF105">
    <property type="entry name" value="SHKT DOMAIN-CONTAINING PROTEIN"/>
    <property type="match status" value="1"/>
</dbReference>
<evidence type="ECO:0000313" key="5">
    <source>
        <dbReference type="Proteomes" id="UP000245119"/>
    </source>
</evidence>
<feature type="domain" description="VWFC" evidence="2">
    <location>
        <begin position="225"/>
        <end position="290"/>
    </location>
</feature>
<dbReference type="EMBL" id="PZQS01000012">
    <property type="protein sequence ID" value="PVD20733.1"/>
    <property type="molecule type" value="Genomic_DNA"/>
</dbReference>
<reference evidence="4 5" key="1">
    <citation type="submission" date="2018-04" db="EMBL/GenBank/DDBJ databases">
        <title>The genome of golden apple snail Pomacea canaliculata provides insight into stress tolerance and invasive adaptation.</title>
        <authorList>
            <person name="Liu C."/>
            <person name="Liu B."/>
            <person name="Ren Y."/>
            <person name="Zhang Y."/>
            <person name="Wang H."/>
            <person name="Li S."/>
            <person name="Jiang F."/>
            <person name="Yin L."/>
            <person name="Zhang G."/>
            <person name="Qian W."/>
            <person name="Fan W."/>
        </authorList>
    </citation>
    <scope>NUCLEOTIDE SEQUENCE [LARGE SCALE GENOMIC DNA]</scope>
    <source>
        <strain evidence="4">SZHN2017</strain>
        <tissue evidence="4">Muscle</tissue>
    </source>
</reference>
<dbReference type="Pfam" id="PF01549">
    <property type="entry name" value="ShK"/>
    <property type="match status" value="4"/>
</dbReference>
<feature type="domain" description="ShKT" evidence="3">
    <location>
        <begin position="91"/>
        <end position="124"/>
    </location>
</feature>
<gene>
    <name evidence="4" type="ORF">C0Q70_18894</name>
</gene>
<keyword evidence="5" id="KW-1185">Reference proteome</keyword>
<dbReference type="Gene3D" id="1.10.10.1940">
    <property type="match status" value="2"/>
</dbReference>
<accession>A0A2T7NHT1</accession>
<feature type="domain" description="ShKT" evidence="3">
    <location>
        <begin position="47"/>
        <end position="80"/>
    </location>
</feature>
<dbReference type="SMART" id="SM00254">
    <property type="entry name" value="ShKT"/>
    <property type="match status" value="4"/>
</dbReference>
<dbReference type="AlphaFoldDB" id="A0A2T7NHT1"/>
<sequence>MIDDKDDVFQIRMKHCQAMPACVICDVVSPSDLSTGSDGVPEKRQACADSISNCENYGRAACTSYQAWAQHNCPKFCGFCSGGGQTPTDTCVDTLDNCAALGANVCKDYVEFSNINCQRTCNFCGTSSPSASGGACVDKLTNCADYDSSSCTGQYRPWAQDNCAKTCNLCSNTGSVTPHPGTTGTCADKLTNCASFDVSTSCHGQYEAWARDNCAKTCNLCSSTAGCEYKGEVHQQGQEWIDGCTYRCTCKDGTTGYYECQALCVQWNLLPSCTLNDPAPGKCCSTPNCPANVVINYPEGYTPM</sequence>
<feature type="domain" description="ShKT" evidence="3">
    <location>
        <begin position="186"/>
        <end position="221"/>
    </location>
</feature>
<dbReference type="PANTHER" id="PTHR21724">
    <property type="entry name" value="SHKT DOMAIN-CONTAINING PROTEIN"/>
    <property type="match status" value="1"/>
</dbReference>
<feature type="domain" description="ShKT" evidence="3">
    <location>
        <begin position="136"/>
        <end position="170"/>
    </location>
</feature>
<dbReference type="OrthoDB" id="6101366at2759"/>
<comment type="caution">
    <text evidence="4">The sequence shown here is derived from an EMBL/GenBank/DDBJ whole genome shotgun (WGS) entry which is preliminary data.</text>
</comment>
<evidence type="ECO:0000259" key="3">
    <source>
        <dbReference type="PROSITE" id="PS51670"/>
    </source>
</evidence>
<evidence type="ECO:0000256" key="1">
    <source>
        <dbReference type="PROSITE-ProRule" id="PRU01005"/>
    </source>
</evidence>
<dbReference type="SMART" id="SM00214">
    <property type="entry name" value="VWC"/>
    <property type="match status" value="1"/>
</dbReference>
<evidence type="ECO:0000313" key="4">
    <source>
        <dbReference type="EMBL" id="PVD20733.1"/>
    </source>
</evidence>
<protein>
    <recommendedName>
        <fullName evidence="6">ShKT domain-containing protein</fullName>
    </recommendedName>
</protein>
<dbReference type="Proteomes" id="UP000245119">
    <property type="component" value="Linkage Group LG12"/>
</dbReference>
<name>A0A2T7NHT1_POMCA</name>
<organism evidence="4 5">
    <name type="scientific">Pomacea canaliculata</name>
    <name type="common">Golden apple snail</name>
    <dbReference type="NCBI Taxonomy" id="400727"/>
    <lineage>
        <taxon>Eukaryota</taxon>
        <taxon>Metazoa</taxon>
        <taxon>Spiralia</taxon>
        <taxon>Lophotrochozoa</taxon>
        <taxon>Mollusca</taxon>
        <taxon>Gastropoda</taxon>
        <taxon>Caenogastropoda</taxon>
        <taxon>Architaenioglossa</taxon>
        <taxon>Ampullarioidea</taxon>
        <taxon>Ampullariidae</taxon>
        <taxon>Pomacea</taxon>
    </lineage>
</organism>
<dbReference type="PROSITE" id="PS50184">
    <property type="entry name" value="VWFC_2"/>
    <property type="match status" value="1"/>
</dbReference>
<proteinExistence type="predicted"/>
<comment type="caution">
    <text evidence="1">Lacks conserved residue(s) required for the propagation of feature annotation.</text>
</comment>
<evidence type="ECO:0008006" key="6">
    <source>
        <dbReference type="Google" id="ProtNLM"/>
    </source>
</evidence>
<dbReference type="InterPro" id="IPR003582">
    <property type="entry name" value="ShKT_dom"/>
</dbReference>